<dbReference type="InParanoid" id="G8JX86"/>
<evidence type="ECO:0000256" key="6">
    <source>
        <dbReference type="PIRNR" id="PIRNR022950"/>
    </source>
</evidence>
<dbReference type="STRING" id="931890.G8JX86"/>
<sequence>MVENLQKELFSKKFSKGTGDNDESEDFHSGDTLGDLPSFGEPRFCNTASKNGELDKKATTWNDYFDFNEYFTIPERQFRFNAYYNLPFDTDNALSIPIFIFHHGAGSSGLTFAPLVKDLTKMLENKCGTLVFDARGHSFTMPLSEDSASITFDLDTFTADFKAIIELFYNQKLKTLVPKQKISVILLGHSLGGSICTSVYSKLSKEIQSAVIGVAMFDIVEEAATKALHKISQFLATTPTVFSSMSEAIEYHITQGLSSLRSSAEVTIPPLFKQEKSGKVFRITNLASFQPFWDTWFNGLSSQFVQLPTSKLLILAGSDNLDRELIIGQMQGKYQLVVFQESGHFIQEDAPTKTAITLIDFWRRNDNKNVVIKTNWTKK</sequence>
<dbReference type="HOGENOM" id="CLU_024818_3_0_1"/>
<dbReference type="SUPFAM" id="SSF53474">
    <property type="entry name" value="alpha/beta-Hydrolases"/>
    <property type="match status" value="1"/>
</dbReference>
<gene>
    <name evidence="10" type="ordered locus">Ecym_8174</name>
</gene>
<evidence type="ECO:0000256" key="5">
    <source>
        <dbReference type="ARBA" id="ARBA00049203"/>
    </source>
</evidence>
<feature type="active site" evidence="7">
    <location>
        <position position="190"/>
    </location>
</feature>
<dbReference type="PIRSF" id="PIRSF022950">
    <property type="entry name" value="PPase_methylesterase_euk"/>
    <property type="match status" value="1"/>
</dbReference>
<dbReference type="KEGG" id="erc:Ecym_8174"/>
<evidence type="ECO:0000256" key="1">
    <source>
        <dbReference type="ARBA" id="ARBA00008645"/>
    </source>
</evidence>
<dbReference type="EC" id="3.1.1.-" evidence="6"/>
<keyword evidence="4 6" id="KW-0378">Hydrolase</keyword>
<evidence type="ECO:0000313" key="10">
    <source>
        <dbReference type="EMBL" id="AET41460.1"/>
    </source>
</evidence>
<dbReference type="GeneID" id="11471503"/>
<dbReference type="GO" id="GO:0005763">
    <property type="term" value="C:mitochondrial small ribosomal subunit"/>
    <property type="evidence" value="ECO:0007669"/>
    <property type="project" value="EnsemblFungi"/>
</dbReference>
<comment type="similarity">
    <text evidence="1 6">Belongs to the AB hydrolase superfamily.</text>
</comment>
<dbReference type="Pfam" id="PF00561">
    <property type="entry name" value="Abhydrolase_1"/>
    <property type="match status" value="1"/>
</dbReference>
<dbReference type="OrthoDB" id="194865at2759"/>
<dbReference type="RefSeq" id="XP_003648277.1">
    <property type="nucleotide sequence ID" value="XM_003648229.1"/>
</dbReference>
<feature type="active site" evidence="7">
    <location>
        <position position="344"/>
    </location>
</feature>
<name>G8JX86_ERECY</name>
<dbReference type="PANTHER" id="PTHR14189:SF0">
    <property type="entry name" value="PROTEIN PHOSPHATASE METHYLESTERASE 1"/>
    <property type="match status" value="1"/>
</dbReference>
<dbReference type="GO" id="GO:0051723">
    <property type="term" value="F:protein methylesterase activity"/>
    <property type="evidence" value="ECO:0007669"/>
    <property type="project" value="UniProtKB-EC"/>
</dbReference>
<evidence type="ECO:0000256" key="3">
    <source>
        <dbReference type="ARBA" id="ARBA00022487"/>
    </source>
</evidence>
<dbReference type="Gene3D" id="3.40.50.1820">
    <property type="entry name" value="alpha/beta hydrolase"/>
    <property type="match status" value="1"/>
</dbReference>
<evidence type="ECO:0000256" key="4">
    <source>
        <dbReference type="ARBA" id="ARBA00022801"/>
    </source>
</evidence>
<dbReference type="InterPro" id="IPR000073">
    <property type="entry name" value="AB_hydrolase_1"/>
</dbReference>
<dbReference type="OMA" id="VMVCHHG"/>
<accession>G8JX86</accession>
<dbReference type="FunCoup" id="G8JX86">
    <property type="interactions" value="815"/>
</dbReference>
<protein>
    <recommendedName>
        <fullName evidence="2 6">Protein phosphatase methylesterase 1</fullName>
        <shortName evidence="6">PME-1</shortName>
        <ecNumber evidence="6">3.1.1.-</ecNumber>
    </recommendedName>
</protein>
<keyword evidence="3 6" id="KW-0719">Serine esterase</keyword>
<evidence type="ECO:0000256" key="7">
    <source>
        <dbReference type="PIRSR" id="PIRSR022950-1"/>
    </source>
</evidence>
<feature type="region of interest" description="Disordered" evidence="8">
    <location>
        <begin position="14"/>
        <end position="35"/>
    </location>
</feature>
<dbReference type="EMBL" id="CP002504">
    <property type="protein sequence ID" value="AET41460.1"/>
    <property type="molecule type" value="Genomic_DNA"/>
</dbReference>
<organism evidence="10 11">
    <name type="scientific">Eremothecium cymbalariae (strain CBS 270.75 / DBVPG 7215 / KCTC 17166 / NRRL Y-17582)</name>
    <name type="common">Yeast</name>
    <dbReference type="NCBI Taxonomy" id="931890"/>
    <lineage>
        <taxon>Eukaryota</taxon>
        <taxon>Fungi</taxon>
        <taxon>Dikarya</taxon>
        <taxon>Ascomycota</taxon>
        <taxon>Saccharomycotina</taxon>
        <taxon>Saccharomycetes</taxon>
        <taxon>Saccharomycetales</taxon>
        <taxon>Saccharomycetaceae</taxon>
        <taxon>Eremothecium</taxon>
    </lineage>
</organism>
<evidence type="ECO:0000256" key="8">
    <source>
        <dbReference type="SAM" id="MobiDB-lite"/>
    </source>
</evidence>
<dbReference type="InterPro" id="IPR029058">
    <property type="entry name" value="AB_hydrolase_fold"/>
</dbReference>
<dbReference type="eggNOG" id="KOG2564">
    <property type="taxonomic scope" value="Eukaryota"/>
</dbReference>
<feature type="active site" evidence="7">
    <location>
        <position position="218"/>
    </location>
</feature>
<comment type="function">
    <text evidence="6">Demethylates proteins that have been reversibly carboxymethylated.</text>
</comment>
<dbReference type="PANTHER" id="PTHR14189">
    <property type="entry name" value="PROTEIN PHOSPHATASE METHYLESTERASE-1 RELATED"/>
    <property type="match status" value="1"/>
</dbReference>
<feature type="domain" description="AB hydrolase-1" evidence="9">
    <location>
        <begin position="97"/>
        <end position="351"/>
    </location>
</feature>
<evidence type="ECO:0000256" key="2">
    <source>
        <dbReference type="ARBA" id="ARBA00020672"/>
    </source>
</evidence>
<evidence type="ECO:0000259" key="9">
    <source>
        <dbReference type="Pfam" id="PF00561"/>
    </source>
</evidence>
<dbReference type="Proteomes" id="UP000006790">
    <property type="component" value="Chromosome 8"/>
</dbReference>
<dbReference type="InterPro" id="IPR016812">
    <property type="entry name" value="PPase_methylesterase_euk"/>
</dbReference>
<comment type="catalytic activity">
    <reaction evidence="5">
        <text>[phosphatase 2A protein]-C-terminal L-leucine methyl ester + H2O = [phosphatase 2A protein]-C-terminal L-leucine + methanol + H(+)</text>
        <dbReference type="Rhea" id="RHEA:48548"/>
        <dbReference type="Rhea" id="RHEA-COMP:12134"/>
        <dbReference type="Rhea" id="RHEA-COMP:12135"/>
        <dbReference type="ChEBI" id="CHEBI:15377"/>
        <dbReference type="ChEBI" id="CHEBI:15378"/>
        <dbReference type="ChEBI" id="CHEBI:17790"/>
        <dbReference type="ChEBI" id="CHEBI:90516"/>
        <dbReference type="ChEBI" id="CHEBI:90517"/>
        <dbReference type="EC" id="3.1.1.89"/>
    </reaction>
</comment>
<dbReference type="AlphaFoldDB" id="G8JX86"/>
<proteinExistence type="inferred from homology"/>
<keyword evidence="11" id="KW-1185">Reference proteome</keyword>
<evidence type="ECO:0000313" key="11">
    <source>
        <dbReference type="Proteomes" id="UP000006790"/>
    </source>
</evidence>
<reference evidence="11" key="1">
    <citation type="journal article" date="2012" name="G3 (Bethesda)">
        <title>Pichia sorbitophila, an interspecies yeast hybrid reveals early steps of genome resolution following polyploidization.</title>
        <authorList>
            <person name="Leh Louis V."/>
            <person name="Despons L."/>
            <person name="Friedrich A."/>
            <person name="Martin T."/>
            <person name="Durrens P."/>
            <person name="Casaregola S."/>
            <person name="Neuveglise C."/>
            <person name="Fairhead C."/>
            <person name="Marck C."/>
            <person name="Cruz J.A."/>
            <person name="Straub M.L."/>
            <person name="Kugler V."/>
            <person name="Sacerdot C."/>
            <person name="Uzunov Z."/>
            <person name="Thierry A."/>
            <person name="Weiss S."/>
            <person name="Bleykasten C."/>
            <person name="De Montigny J."/>
            <person name="Jacques N."/>
            <person name="Jung P."/>
            <person name="Lemaire M."/>
            <person name="Mallet S."/>
            <person name="Morel G."/>
            <person name="Richard G.F."/>
            <person name="Sarkar A."/>
            <person name="Savel G."/>
            <person name="Schacherer J."/>
            <person name="Seret M.L."/>
            <person name="Talla E."/>
            <person name="Samson G."/>
            <person name="Jubin C."/>
            <person name="Poulain J."/>
            <person name="Vacherie B."/>
            <person name="Barbe V."/>
            <person name="Pelletier E."/>
            <person name="Sherman D.J."/>
            <person name="Westhof E."/>
            <person name="Weissenbach J."/>
            <person name="Baret P.V."/>
            <person name="Wincker P."/>
            <person name="Gaillardin C."/>
            <person name="Dujon B."/>
            <person name="Souciet J.L."/>
        </authorList>
    </citation>
    <scope>NUCLEOTIDE SEQUENCE [LARGE SCALE GENOMIC DNA]</scope>
    <source>
        <strain evidence="11">CBS 270.75 / DBVPG 7215 / KCTC 17166 / NRRL Y-17582</strain>
    </source>
</reference>